<proteinExistence type="predicted"/>
<comment type="caution">
    <text evidence="3">The sequence shown here is derived from an EMBL/GenBank/DDBJ whole genome shotgun (WGS) entry which is preliminary data.</text>
</comment>
<protein>
    <submittedName>
        <fullName evidence="3">Uncharacterized protein</fullName>
    </submittedName>
</protein>
<feature type="signal peptide" evidence="2">
    <location>
        <begin position="1"/>
        <end position="19"/>
    </location>
</feature>
<evidence type="ECO:0000256" key="2">
    <source>
        <dbReference type="SAM" id="SignalP"/>
    </source>
</evidence>
<dbReference type="AlphaFoldDB" id="A0A6G1BUS6"/>
<keyword evidence="4" id="KW-1185">Reference proteome</keyword>
<keyword evidence="2" id="KW-0732">Signal</keyword>
<sequence length="143" mass="16113">MPSHMWHLARAACGAAARAATACLAAASTHSHDGRGAANHPPPQYHLVSDDASSEATPVPSEFNDEEAYLPPYLNKRRPGAPLFNLDIRSDKEWMPFDEKDLGSDQTLWALYLGWCSYFNVKRSGVLKRYRFKIFKEEVSFRI</sequence>
<feature type="region of interest" description="Disordered" evidence="1">
    <location>
        <begin position="31"/>
        <end position="61"/>
    </location>
</feature>
<dbReference type="EMBL" id="SPHZ02000011">
    <property type="protein sequence ID" value="KAF0891656.1"/>
    <property type="molecule type" value="Genomic_DNA"/>
</dbReference>
<name>A0A6G1BUS6_9ORYZ</name>
<dbReference type="Proteomes" id="UP000479710">
    <property type="component" value="Unassembled WGS sequence"/>
</dbReference>
<organism evidence="3 4">
    <name type="scientific">Oryza meyeriana var. granulata</name>
    <dbReference type="NCBI Taxonomy" id="110450"/>
    <lineage>
        <taxon>Eukaryota</taxon>
        <taxon>Viridiplantae</taxon>
        <taxon>Streptophyta</taxon>
        <taxon>Embryophyta</taxon>
        <taxon>Tracheophyta</taxon>
        <taxon>Spermatophyta</taxon>
        <taxon>Magnoliopsida</taxon>
        <taxon>Liliopsida</taxon>
        <taxon>Poales</taxon>
        <taxon>Poaceae</taxon>
        <taxon>BOP clade</taxon>
        <taxon>Oryzoideae</taxon>
        <taxon>Oryzeae</taxon>
        <taxon>Oryzinae</taxon>
        <taxon>Oryza</taxon>
        <taxon>Oryza meyeriana</taxon>
    </lineage>
</organism>
<evidence type="ECO:0000313" key="3">
    <source>
        <dbReference type="EMBL" id="KAF0891656.1"/>
    </source>
</evidence>
<dbReference type="OrthoDB" id="693377at2759"/>
<evidence type="ECO:0000313" key="4">
    <source>
        <dbReference type="Proteomes" id="UP000479710"/>
    </source>
</evidence>
<accession>A0A6G1BUS6</accession>
<gene>
    <name evidence="3" type="ORF">E2562_010877</name>
</gene>
<feature type="chain" id="PRO_5026280331" evidence="2">
    <location>
        <begin position="20"/>
        <end position="143"/>
    </location>
</feature>
<reference evidence="3 4" key="1">
    <citation type="submission" date="2019-11" db="EMBL/GenBank/DDBJ databases">
        <title>Whole genome sequence of Oryza granulata.</title>
        <authorList>
            <person name="Li W."/>
        </authorList>
    </citation>
    <scope>NUCLEOTIDE SEQUENCE [LARGE SCALE GENOMIC DNA]</scope>
    <source>
        <strain evidence="4">cv. Menghai</strain>
        <tissue evidence="3">Leaf</tissue>
    </source>
</reference>
<evidence type="ECO:0000256" key="1">
    <source>
        <dbReference type="SAM" id="MobiDB-lite"/>
    </source>
</evidence>